<feature type="transmembrane region" description="Helical" evidence="1">
    <location>
        <begin position="30"/>
        <end position="48"/>
    </location>
</feature>
<protein>
    <submittedName>
        <fullName evidence="3">Phosphatase</fullName>
    </submittedName>
</protein>
<reference evidence="3 4" key="1">
    <citation type="journal article" date="2021" name="Int. J. Syst. Evol. Microbiol.">
        <title>Clostridium zeae sp. nov., isolated from corn silage.</title>
        <authorList>
            <person name="Kobayashi H."/>
            <person name="Tanizawa Y."/>
            <person name="Yagura M."/>
            <person name="Sakamoto M."/>
            <person name="Ohkuma M."/>
            <person name="Tohno M."/>
        </authorList>
    </citation>
    <scope>NUCLEOTIDE SEQUENCE [LARGE SCALE GENOMIC DNA]</scope>
    <source>
        <strain evidence="3 4">CSC2</strain>
    </source>
</reference>
<dbReference type="CDD" id="cd03385">
    <property type="entry name" value="PAP2_BcrC_like"/>
    <property type="match status" value="1"/>
</dbReference>
<dbReference type="InterPro" id="IPR000326">
    <property type="entry name" value="PAP2/HPO"/>
</dbReference>
<dbReference type="Pfam" id="PF01569">
    <property type="entry name" value="PAP2"/>
    <property type="match status" value="1"/>
</dbReference>
<gene>
    <name evidence="3" type="ORF">CSC2_27360</name>
</gene>
<sequence>MNMDFFRLINNLAYKNVVIDKIMIFFSKDVPYVFMAITAIVFFIGIIHKKDEYRKIAFNTFLITLINLIISFIIGNIYYVNRPFVNNKVNLLFPHTSDASFPSDHATGTMSIALGLRIYNKLLSIVLMLLSLIVGFSRIYVGHHYPLDIIGAYIIVAVTGHIYDLKLRDKVNNLYDLVEKKIVHKLGFDKIYNI</sequence>
<keyword evidence="4" id="KW-1185">Reference proteome</keyword>
<dbReference type="PANTHER" id="PTHR14969:SF58">
    <property type="entry name" value="UNDECAPRENYL-DIPHOSPHATASE BCRC"/>
    <property type="match status" value="1"/>
</dbReference>
<proteinExistence type="predicted"/>
<dbReference type="RefSeq" id="WP_206870470.1">
    <property type="nucleotide sequence ID" value="NZ_BMBA01000002.1"/>
</dbReference>
<dbReference type="EMBL" id="BMBA01000002">
    <property type="protein sequence ID" value="GFZ32210.1"/>
    <property type="molecule type" value="Genomic_DNA"/>
</dbReference>
<dbReference type="InterPro" id="IPR033879">
    <property type="entry name" value="UPP_Pase"/>
</dbReference>
<dbReference type="Proteomes" id="UP000663802">
    <property type="component" value="Unassembled WGS sequence"/>
</dbReference>
<feature type="transmembrane region" description="Helical" evidence="1">
    <location>
        <begin position="122"/>
        <end position="141"/>
    </location>
</feature>
<keyword evidence="1" id="KW-0472">Membrane</keyword>
<feature type="transmembrane region" description="Helical" evidence="1">
    <location>
        <begin position="147"/>
        <end position="165"/>
    </location>
</feature>
<comment type="caution">
    <text evidence="3">The sequence shown here is derived from an EMBL/GenBank/DDBJ whole genome shotgun (WGS) entry which is preliminary data.</text>
</comment>
<name>A0ABQ1EBN3_9CLOT</name>
<evidence type="ECO:0000256" key="1">
    <source>
        <dbReference type="SAM" id="Phobius"/>
    </source>
</evidence>
<dbReference type="InterPro" id="IPR036938">
    <property type="entry name" value="PAP2/HPO_sf"/>
</dbReference>
<dbReference type="SUPFAM" id="SSF48317">
    <property type="entry name" value="Acid phosphatase/Vanadium-dependent haloperoxidase"/>
    <property type="match status" value="1"/>
</dbReference>
<dbReference type="Gene3D" id="1.20.144.10">
    <property type="entry name" value="Phosphatidic acid phosphatase type 2/haloperoxidase"/>
    <property type="match status" value="1"/>
</dbReference>
<evidence type="ECO:0000313" key="4">
    <source>
        <dbReference type="Proteomes" id="UP000663802"/>
    </source>
</evidence>
<dbReference type="SMART" id="SM00014">
    <property type="entry name" value="acidPPc"/>
    <property type="match status" value="1"/>
</dbReference>
<keyword evidence="1" id="KW-0812">Transmembrane</keyword>
<keyword evidence="1" id="KW-1133">Transmembrane helix</keyword>
<evidence type="ECO:0000259" key="2">
    <source>
        <dbReference type="SMART" id="SM00014"/>
    </source>
</evidence>
<evidence type="ECO:0000313" key="3">
    <source>
        <dbReference type="EMBL" id="GFZ32210.1"/>
    </source>
</evidence>
<feature type="domain" description="Phosphatidic acid phosphatase type 2/haloperoxidase" evidence="2">
    <location>
        <begin position="56"/>
        <end position="164"/>
    </location>
</feature>
<organism evidence="3 4">
    <name type="scientific">Clostridium zeae</name>
    <dbReference type="NCBI Taxonomy" id="2759022"/>
    <lineage>
        <taxon>Bacteria</taxon>
        <taxon>Bacillati</taxon>
        <taxon>Bacillota</taxon>
        <taxon>Clostridia</taxon>
        <taxon>Eubacteriales</taxon>
        <taxon>Clostridiaceae</taxon>
        <taxon>Clostridium</taxon>
    </lineage>
</organism>
<feature type="transmembrane region" description="Helical" evidence="1">
    <location>
        <begin position="60"/>
        <end position="80"/>
    </location>
</feature>
<dbReference type="PANTHER" id="PTHR14969">
    <property type="entry name" value="SPHINGOSINE-1-PHOSPHATE PHOSPHOHYDROLASE"/>
    <property type="match status" value="1"/>
</dbReference>
<accession>A0ABQ1EBN3</accession>